<feature type="transmembrane region" description="Helical" evidence="1">
    <location>
        <begin position="50"/>
        <end position="68"/>
    </location>
</feature>
<evidence type="ECO:0000313" key="2">
    <source>
        <dbReference type="EMBL" id="RZQ53502.1"/>
    </source>
</evidence>
<protein>
    <submittedName>
        <fullName evidence="2">Uncharacterized protein</fullName>
    </submittedName>
</protein>
<dbReference type="AlphaFoldDB" id="A0A4Q7INY8"/>
<evidence type="ECO:0000313" key="3">
    <source>
        <dbReference type="Proteomes" id="UP000291338"/>
    </source>
</evidence>
<keyword evidence="1" id="KW-0812">Transmembrane</keyword>
<feature type="transmembrane region" description="Helical" evidence="1">
    <location>
        <begin position="114"/>
        <end position="132"/>
    </location>
</feature>
<proteinExistence type="predicted"/>
<sequence>MSELRFETRSLQLLMAITFFVTTHLLWQHANDGVVSHHLLYSTALPEISNWWSMIVLPALTWFVSVNLKSRVVCSQLDKSKVINKVRAVKLAFLVMLLLAALQSISFVIHGLDVLLMCTVMLLVAGLILPIYRAECVLAYVVGNFLVFGAVTPFVIITAIALVSYLSNLVFKPILMNVLNLKAVA</sequence>
<evidence type="ECO:0000256" key="1">
    <source>
        <dbReference type="SAM" id="Phobius"/>
    </source>
</evidence>
<feature type="transmembrane region" description="Helical" evidence="1">
    <location>
        <begin position="12"/>
        <end position="30"/>
    </location>
</feature>
<dbReference type="EMBL" id="PPSX01000024">
    <property type="protein sequence ID" value="RZQ53502.1"/>
    <property type="molecule type" value="Genomic_DNA"/>
</dbReference>
<reference evidence="2 3" key="1">
    <citation type="submission" date="2018-01" db="EMBL/GenBank/DDBJ databases">
        <title>Co-occurrence of chitin degradation, pigmentation and bioactivity in marine Pseudoalteromonas.</title>
        <authorList>
            <person name="Paulsen S."/>
            <person name="Gram L."/>
            <person name="Machado H."/>
        </authorList>
    </citation>
    <scope>NUCLEOTIDE SEQUENCE [LARGE SCALE GENOMIC DNA]</scope>
    <source>
        <strain evidence="2 3">S3898</strain>
    </source>
</reference>
<gene>
    <name evidence="2" type="ORF">C1E23_08450</name>
</gene>
<feature type="transmembrane region" description="Helical" evidence="1">
    <location>
        <begin position="88"/>
        <end position="108"/>
    </location>
</feature>
<keyword evidence="1" id="KW-0472">Membrane</keyword>
<accession>A0A4Q7INY8</accession>
<organism evidence="2 3">
    <name type="scientific">Pseudoalteromonas phenolica</name>
    <dbReference type="NCBI Taxonomy" id="161398"/>
    <lineage>
        <taxon>Bacteria</taxon>
        <taxon>Pseudomonadati</taxon>
        <taxon>Pseudomonadota</taxon>
        <taxon>Gammaproteobacteria</taxon>
        <taxon>Alteromonadales</taxon>
        <taxon>Pseudoalteromonadaceae</taxon>
        <taxon>Pseudoalteromonas</taxon>
    </lineage>
</organism>
<name>A0A4Q7INY8_9GAMM</name>
<feature type="transmembrane region" description="Helical" evidence="1">
    <location>
        <begin position="139"/>
        <end position="166"/>
    </location>
</feature>
<dbReference type="RefSeq" id="WP_130255148.1">
    <property type="nucleotide sequence ID" value="NZ_PPSX01000024.1"/>
</dbReference>
<keyword evidence="1" id="KW-1133">Transmembrane helix</keyword>
<dbReference type="Proteomes" id="UP000291338">
    <property type="component" value="Unassembled WGS sequence"/>
</dbReference>
<comment type="caution">
    <text evidence="2">The sequence shown here is derived from an EMBL/GenBank/DDBJ whole genome shotgun (WGS) entry which is preliminary data.</text>
</comment>